<sequence length="77" mass="9031">MNQKLNKWIHYTTLVIVFLLVIPSGLNELYFNIFFLVIGVNFINTGMRVYEKSEKKHILPILCGTFMIGFGIYRLVF</sequence>
<proteinExistence type="predicted"/>
<keyword evidence="1" id="KW-0812">Transmembrane</keyword>
<geneLocation type="plasmid" evidence="2 3">
    <name>unnamed6</name>
</geneLocation>
<feature type="transmembrane region" description="Helical" evidence="1">
    <location>
        <begin position="58"/>
        <end position="76"/>
    </location>
</feature>
<keyword evidence="1" id="KW-0472">Membrane</keyword>
<dbReference type="AlphaFoldDB" id="A0A1W6AJH4"/>
<dbReference type="EMBL" id="CP020749">
    <property type="protein sequence ID" value="ARJ25979.1"/>
    <property type="molecule type" value="Genomic_DNA"/>
</dbReference>
<gene>
    <name evidence="2" type="ORF">B7492_33635</name>
</gene>
<name>A0A1W6AJH4_BACMY</name>
<accession>A0A1W6AJH4</accession>
<evidence type="ECO:0000256" key="1">
    <source>
        <dbReference type="SAM" id="Phobius"/>
    </source>
</evidence>
<organism evidence="2 3">
    <name type="scientific">Bacillus mycoides</name>
    <dbReference type="NCBI Taxonomy" id="1405"/>
    <lineage>
        <taxon>Bacteria</taxon>
        <taxon>Bacillati</taxon>
        <taxon>Bacillota</taxon>
        <taxon>Bacilli</taxon>
        <taxon>Bacillales</taxon>
        <taxon>Bacillaceae</taxon>
        <taxon>Bacillus</taxon>
        <taxon>Bacillus cereus group</taxon>
    </lineage>
</organism>
<keyword evidence="1" id="KW-1133">Transmembrane helix</keyword>
<protein>
    <recommendedName>
        <fullName evidence="4">DUF3953 domain-containing protein</fullName>
    </recommendedName>
</protein>
<evidence type="ECO:0000313" key="3">
    <source>
        <dbReference type="Proteomes" id="UP000192932"/>
    </source>
</evidence>
<evidence type="ECO:0008006" key="4">
    <source>
        <dbReference type="Google" id="ProtNLM"/>
    </source>
</evidence>
<reference evidence="2 3" key="1">
    <citation type="submission" date="2017-04" db="EMBL/GenBank/DDBJ databases">
        <title>The Characteristic of a Fine Plant Growth-Promoting Rhizobacteria Bacillus mycoides Gnyt1 and its Whole Genome Sequencing Analysis.</title>
        <authorList>
            <person name="Li J.H."/>
            <person name="Yao T."/>
        </authorList>
    </citation>
    <scope>NUCLEOTIDE SEQUENCE [LARGE SCALE GENOMIC DNA]</scope>
    <source>
        <strain evidence="2 3">Gnyt1</strain>
        <plasmid evidence="3">Plasmid unnamed6</plasmid>
    </source>
</reference>
<evidence type="ECO:0000313" key="2">
    <source>
        <dbReference type="EMBL" id="ARJ25979.1"/>
    </source>
</evidence>
<keyword evidence="2" id="KW-0614">Plasmid</keyword>
<dbReference type="Proteomes" id="UP000192932">
    <property type="component" value="Plasmid unnamed6"/>
</dbReference>